<feature type="region of interest" description="Disordered" evidence="6">
    <location>
        <begin position="348"/>
        <end position="385"/>
    </location>
</feature>
<feature type="domain" description="Bud22" evidence="7">
    <location>
        <begin position="343"/>
        <end position="396"/>
    </location>
</feature>
<evidence type="ECO:0000313" key="9">
    <source>
        <dbReference type="RefSeq" id="XP_025419614.1"/>
    </source>
</evidence>
<dbReference type="GeneID" id="112689950"/>
<gene>
    <name evidence="9" type="primary">LOC112689950</name>
</gene>
<name>A0A8B8G8R3_9HEMI</name>
<dbReference type="GO" id="GO:0030686">
    <property type="term" value="C:90S preribosome"/>
    <property type="evidence" value="ECO:0007669"/>
    <property type="project" value="TreeGrafter"/>
</dbReference>
<dbReference type="Proteomes" id="UP000694846">
    <property type="component" value="Unplaced"/>
</dbReference>
<dbReference type="AlphaFoldDB" id="A0A8B8G8R3"/>
<sequence length="399" mass="45933">MSPLSKLELNNQIVSMRHIVRKSKVHTINKLSREAKKLKAKKGSEEQIVKNKNKAERFVNELMVIKKLNDDAVTKYALQNEILSATILNNIDITLETRARARLAGHKFIVDAVQSFRNKYPDWKLCLTDLLNELGSKQRAKNKPNDNKVAEKNKKTSTNVKEFEVAEYNSDGSTENDGYKTHLNESDISLEKIQSDHLLHTESNDESEENQDTVKPVISSKTIVKNKSLSKSNETTLQVSKIKEKKLPKIIANPETNKSNDNINGKLNKKTFKRKSKQNVPIKIENKKKRIIEDEIKPICETVDSFFITANDKDYMSVYKPLTVTERKLEDPKPIKEIFIKEKKVTVGKNNSMSNRKERRQQKVEEQVDTSLHPSWEAKRKQKSLAKFEGKKITFDDQD</sequence>
<evidence type="ECO:0000313" key="8">
    <source>
        <dbReference type="Proteomes" id="UP000694846"/>
    </source>
</evidence>
<dbReference type="InterPro" id="IPR037393">
    <property type="entry name" value="Bud22/SRFB1"/>
</dbReference>
<reference evidence="9" key="1">
    <citation type="submission" date="2025-08" db="UniProtKB">
        <authorList>
            <consortium name="RefSeq"/>
        </authorList>
    </citation>
    <scope>IDENTIFICATION</scope>
    <source>
        <tissue evidence="9">Whole body</tissue>
    </source>
</reference>
<evidence type="ECO:0000256" key="4">
    <source>
        <dbReference type="ARBA" id="ARBA00033254"/>
    </source>
</evidence>
<dbReference type="PANTHER" id="PTHR23325:SF1">
    <property type="entry name" value="SERUM RESPONSE FACTOR-BINDING PROTEIN 1"/>
    <property type="match status" value="1"/>
</dbReference>
<dbReference type="Pfam" id="PF09073">
    <property type="entry name" value="BUD22"/>
    <property type="match status" value="1"/>
</dbReference>
<protein>
    <recommendedName>
        <fullName evidence="1">Serum response factor-binding protein 1</fullName>
    </recommendedName>
    <alternativeName>
        <fullName evidence="4">SRF-dependent transcription regulation-associated protein</fullName>
    </alternativeName>
</protein>
<keyword evidence="2 5" id="KW-0175">Coiled coil</keyword>
<evidence type="ECO:0000256" key="6">
    <source>
        <dbReference type="SAM" id="MobiDB-lite"/>
    </source>
</evidence>
<dbReference type="OrthoDB" id="3364872at2759"/>
<dbReference type="RefSeq" id="XP_025419614.1">
    <property type="nucleotide sequence ID" value="XM_025563829.1"/>
</dbReference>
<comment type="function">
    <text evidence="3">May be involved in regulating transcriptional activation of cardiac genes during the aging process. May play a role in biosynthesis and/or processing of SLC2A4 in adipose cells.</text>
</comment>
<dbReference type="GO" id="GO:0005634">
    <property type="term" value="C:nucleus"/>
    <property type="evidence" value="ECO:0007669"/>
    <property type="project" value="TreeGrafter"/>
</dbReference>
<dbReference type="InterPro" id="IPR015158">
    <property type="entry name" value="Bud22_dom"/>
</dbReference>
<accession>A0A8B8G8R3</accession>
<dbReference type="GO" id="GO:0030490">
    <property type="term" value="P:maturation of SSU-rRNA"/>
    <property type="evidence" value="ECO:0007669"/>
    <property type="project" value="TreeGrafter"/>
</dbReference>
<keyword evidence="8" id="KW-1185">Reference proteome</keyword>
<evidence type="ECO:0000256" key="5">
    <source>
        <dbReference type="SAM" id="Coils"/>
    </source>
</evidence>
<organism evidence="8 9">
    <name type="scientific">Sipha flava</name>
    <name type="common">yellow sugarcane aphid</name>
    <dbReference type="NCBI Taxonomy" id="143950"/>
    <lineage>
        <taxon>Eukaryota</taxon>
        <taxon>Metazoa</taxon>
        <taxon>Ecdysozoa</taxon>
        <taxon>Arthropoda</taxon>
        <taxon>Hexapoda</taxon>
        <taxon>Insecta</taxon>
        <taxon>Pterygota</taxon>
        <taxon>Neoptera</taxon>
        <taxon>Paraneoptera</taxon>
        <taxon>Hemiptera</taxon>
        <taxon>Sternorrhyncha</taxon>
        <taxon>Aphidomorpha</taxon>
        <taxon>Aphidoidea</taxon>
        <taxon>Aphididae</taxon>
        <taxon>Sipha</taxon>
    </lineage>
</organism>
<proteinExistence type="predicted"/>
<evidence type="ECO:0000256" key="1">
    <source>
        <dbReference type="ARBA" id="ARBA00013459"/>
    </source>
</evidence>
<feature type="coiled-coil region" evidence="5">
    <location>
        <begin position="21"/>
        <end position="48"/>
    </location>
</feature>
<feature type="compositionally biased region" description="Basic and acidic residues" evidence="6">
    <location>
        <begin position="143"/>
        <end position="154"/>
    </location>
</feature>
<evidence type="ECO:0000256" key="3">
    <source>
        <dbReference type="ARBA" id="ARBA00025646"/>
    </source>
</evidence>
<dbReference type="PANTHER" id="PTHR23325">
    <property type="entry name" value="SERUM RESPONSE FACTOR-BINDING"/>
    <property type="match status" value="1"/>
</dbReference>
<evidence type="ECO:0000256" key="2">
    <source>
        <dbReference type="ARBA" id="ARBA00023054"/>
    </source>
</evidence>
<feature type="region of interest" description="Disordered" evidence="6">
    <location>
        <begin position="138"/>
        <end position="181"/>
    </location>
</feature>
<evidence type="ECO:0000259" key="7">
    <source>
        <dbReference type="Pfam" id="PF09073"/>
    </source>
</evidence>